<dbReference type="InterPro" id="IPR050354">
    <property type="entry name" value="F-box/kelch-repeat_ARATH"/>
</dbReference>
<dbReference type="Gene3D" id="2.120.10.80">
    <property type="entry name" value="Kelch-type beta propeller"/>
    <property type="match status" value="1"/>
</dbReference>
<dbReference type="SUPFAM" id="SSF117281">
    <property type="entry name" value="Kelch motif"/>
    <property type="match status" value="1"/>
</dbReference>
<dbReference type="GO" id="GO:0005829">
    <property type="term" value="C:cytosol"/>
    <property type="evidence" value="ECO:0007669"/>
    <property type="project" value="TreeGrafter"/>
</dbReference>
<keyword evidence="3" id="KW-1185">Reference proteome</keyword>
<evidence type="ECO:0000259" key="1">
    <source>
        <dbReference type="SMART" id="SM00256"/>
    </source>
</evidence>
<gene>
    <name evidence="2" type="ORF">HHK36_029605</name>
</gene>
<dbReference type="SMART" id="SM00256">
    <property type="entry name" value="FBOX"/>
    <property type="match status" value="1"/>
</dbReference>
<dbReference type="GO" id="GO:0005634">
    <property type="term" value="C:nucleus"/>
    <property type="evidence" value="ECO:0007669"/>
    <property type="project" value="TreeGrafter"/>
</dbReference>
<proteinExistence type="predicted"/>
<dbReference type="OMA" id="SHVWIEI"/>
<organism evidence="2 3">
    <name type="scientific">Tetracentron sinense</name>
    <name type="common">Spur-leaf</name>
    <dbReference type="NCBI Taxonomy" id="13715"/>
    <lineage>
        <taxon>Eukaryota</taxon>
        <taxon>Viridiplantae</taxon>
        <taxon>Streptophyta</taxon>
        <taxon>Embryophyta</taxon>
        <taxon>Tracheophyta</taxon>
        <taxon>Spermatophyta</taxon>
        <taxon>Magnoliopsida</taxon>
        <taxon>Trochodendrales</taxon>
        <taxon>Trochodendraceae</taxon>
        <taxon>Tetracentron</taxon>
    </lineage>
</organism>
<accession>A0A835D1X7</accession>
<dbReference type="InterPro" id="IPR015915">
    <property type="entry name" value="Kelch-typ_b-propeller"/>
</dbReference>
<evidence type="ECO:0000313" key="3">
    <source>
        <dbReference type="Proteomes" id="UP000655225"/>
    </source>
</evidence>
<dbReference type="Proteomes" id="UP000655225">
    <property type="component" value="Unassembled WGS sequence"/>
</dbReference>
<reference evidence="2 3" key="1">
    <citation type="submission" date="2020-04" db="EMBL/GenBank/DDBJ databases">
        <title>Plant Genome Project.</title>
        <authorList>
            <person name="Zhang R.-G."/>
        </authorList>
    </citation>
    <scope>NUCLEOTIDE SEQUENCE [LARGE SCALE GENOMIC DNA]</scope>
    <source>
        <strain evidence="2">YNK0</strain>
        <tissue evidence="2">Leaf</tissue>
    </source>
</reference>
<name>A0A835D1X7_TETSI</name>
<dbReference type="GO" id="GO:0043161">
    <property type="term" value="P:proteasome-mediated ubiquitin-dependent protein catabolic process"/>
    <property type="evidence" value="ECO:0007669"/>
    <property type="project" value="TreeGrafter"/>
</dbReference>
<feature type="domain" description="F-box" evidence="1">
    <location>
        <begin position="14"/>
        <end position="54"/>
    </location>
</feature>
<sequence length="375" mass="42283">MAGQNQDEDQTAPLYGDLLEAVFSHVPLIDLMPASHVSKTWRSAVFSHLYNSPRVKPWLIVHTQSRRNPSMTTIHAYDPHSHVWIEIMQTQIKFSCTLKSSHSTFLYMLSPSKFTFSFDPLNATWHNVGAPVIWRSDPVVAVVGSRVVIAGGACDFEDDPVAVEMYDIDSGKWDTCQSMPAVMKDFAASTWLSIAVTNQKMYALGKNSGIICSFDPETKRWEDPCELRPNLPIFFSVIAISGDRLVLVGLVGDVENIESLSIWDVNCDTFNCKEMGKMPPEMLERLTNANTPLSSIDVSSAGDLIYIYNPSDPVWIFYCEFTNGVCQWGNFRNLILNDRNRMNWFVFTCSKVGIDDLHKAFWSINRKLSVKLTGN</sequence>
<dbReference type="PANTHER" id="PTHR24414:SF44">
    <property type="entry name" value="F-BOX DOMAIN-CONTAINING PROTEIN"/>
    <property type="match status" value="1"/>
</dbReference>
<dbReference type="InterPro" id="IPR036047">
    <property type="entry name" value="F-box-like_dom_sf"/>
</dbReference>
<dbReference type="AlphaFoldDB" id="A0A835D1X7"/>
<dbReference type="EMBL" id="JABCRI010000023">
    <property type="protein sequence ID" value="KAF8378266.1"/>
    <property type="molecule type" value="Genomic_DNA"/>
</dbReference>
<dbReference type="InterPro" id="IPR001810">
    <property type="entry name" value="F-box_dom"/>
</dbReference>
<comment type="caution">
    <text evidence="2">The sequence shown here is derived from an EMBL/GenBank/DDBJ whole genome shotgun (WGS) entry which is preliminary data.</text>
</comment>
<dbReference type="OrthoDB" id="1854110at2759"/>
<dbReference type="PANTHER" id="PTHR24414">
    <property type="entry name" value="F-BOX/KELCH-REPEAT PROTEIN SKIP4"/>
    <property type="match status" value="1"/>
</dbReference>
<protein>
    <recommendedName>
        <fullName evidence="1">F-box domain-containing protein</fullName>
    </recommendedName>
</protein>
<dbReference type="Pfam" id="PF00646">
    <property type="entry name" value="F-box"/>
    <property type="match status" value="1"/>
</dbReference>
<evidence type="ECO:0000313" key="2">
    <source>
        <dbReference type="EMBL" id="KAF8378266.1"/>
    </source>
</evidence>
<dbReference type="SUPFAM" id="SSF81383">
    <property type="entry name" value="F-box domain"/>
    <property type="match status" value="1"/>
</dbReference>
<dbReference type="Gene3D" id="1.20.1280.50">
    <property type="match status" value="1"/>
</dbReference>